<protein>
    <submittedName>
        <fullName evidence="8">Caspase family protein</fullName>
    </submittedName>
</protein>
<dbReference type="SUPFAM" id="SSF52540">
    <property type="entry name" value="P-loop containing nucleoside triphosphate hydrolases"/>
    <property type="match status" value="1"/>
</dbReference>
<evidence type="ECO:0000313" key="9">
    <source>
        <dbReference type="Proteomes" id="UP000647273"/>
    </source>
</evidence>
<feature type="region of interest" description="Disordered" evidence="5">
    <location>
        <begin position="405"/>
        <end position="428"/>
    </location>
</feature>
<dbReference type="EMBL" id="JACJQG010000003">
    <property type="protein sequence ID" value="MBD2223415.1"/>
    <property type="molecule type" value="Genomic_DNA"/>
</dbReference>
<dbReference type="PANTHER" id="PTHR22847:SF637">
    <property type="entry name" value="WD REPEAT DOMAIN 5B"/>
    <property type="match status" value="1"/>
</dbReference>
<keyword evidence="9" id="KW-1185">Reference proteome</keyword>
<dbReference type="Proteomes" id="UP000647273">
    <property type="component" value="Unassembled WGS sequence"/>
</dbReference>
<dbReference type="InterPro" id="IPR018391">
    <property type="entry name" value="PQQ_b-propeller_rpt"/>
</dbReference>
<dbReference type="RefSeq" id="WP_190538748.1">
    <property type="nucleotide sequence ID" value="NZ_CAWPNP010000069.1"/>
</dbReference>
<dbReference type="InterPro" id="IPR029030">
    <property type="entry name" value="Caspase-like_dom_sf"/>
</dbReference>
<sequence>MEREALVIGINRYPTLIQKPSDRPPHLKAPATDAEAIAQILETYGKFHVERLPVAYNQDGSYFVDPQQQLTVQELETAIVQLFNPPGRSIPDTALLFFAGHGLRKDIGGVTEGFLAASDTCPVIGQWGLSLDWLRKLLQSSPVRQQIVWLDCCYSGELLSFDDADPGSFETKDRCLITASREFEVAYEELSGNHGILSGALVEALKPENHAEGWVTNYSLVDLIKQQLKTARQRPIFHNTGTEIILTGQKEKIDRAVLMAEFCPYKGLAAFEFNESDPKYFYGRTALTDSLLENIRQGNFLAVVGASGSGKSSVVKAGLLHQLKLGKRLGGSDQWVIKIFRPGEHPLKSLARVFLDNIIPPQVQDAQTQTDTPKSELETAEELLNQGARGLTQLVQATLHQLEPDANTPSLQTPVSHPGISHKTVGAGSRDIRESSKHICEPAPTASGPRFYKFGEKSGHRLILVIDQFEEVFTLCKDENERQEFFECLLGALNNSLLTVVMTMRADFFGKCAEQEYAGLAQKIQENLITVTPMNKKELTEAITQPAYQVGLEVQRELVEQMLADVEGPGSLPLLQYTLTELWRKREVNRLTLAEYSRLGGVKGTLQKRADEVYDALDSTEQLTAKRIFIELTQLGEGTEDTRRQVFKTDLVNPQQSAEVVEQVLMKLTDARLVVTSELQARGESQKTVTVVDVTHEALIRHWPRLRAWVSENRAAIRVERKIEAASEEWESKNKSKDYLFTGSKLAEAENYLQEYGDLGLLSHLASEFVQKSIQQRNTSKWVRFGVVAAFVGVVAIGAVASTIFGFESRKQASIANLREKATNIKYLLSLSTNVEPLISAIGATGESQSQLGEVLSEVQSSLLEAIEAVRERNIFSGHTGRVTDLAFSPDGQYIVSGSDDSNDKTLRMWDTKGKLLHTLNGHTDTVTDLAFSPDGQYIVSGSSDKTLRMWDTKGKLLHTLNGHTDTVTDLAFSPDGQYIVSGSSDKTLRMWDTKGKLLHTLNGHTAPVTALAFSPNGQYIVSGSNDKTLRMWDTNGNLLHTLNGHTAPVTALAFSPDGQYIVSGSSDNTLRMWDTNGKLLHTLNGHTSVVWALAFSPDGQYIVSGSNDYTLRMWDTKGKLLHTLNGYTGLARALAFSPDGQYIVSGSNDNTLRMWDTNGNLLHTLNGHTREVTALAFSPNGQYIVSGSYDNTLRMWDTKGKLLHALKGHTGGVNALAFSLNGQYIVSGSNDKTLRMWDTNGKLLHTLNGYTGLVRGLAFSPDGQYIVSGIDDKTLRMWDTKGKLLHTLKGHTGGVNALAFSPDGQYIVSGSVDNTLRMWDTKGKLLHTLKGHTGGVNALAFSPDGQYIVSGSVDNTLRMWDTKGKLLHTLNGHTAPVTALAFSPDGQYTVSSSYDKTLRLWDTKGNLLHTLKGHTSYVTVLAFSPDGQYIVSGSDDNTLRLWDTKGKLLHTLNGHTERVRALAFSRDGQYIVSGSDDNTLRLWAGGNWQDWLKVGCNNLHEHPTLLEAKTDEAKAAAQTCLDFAKWSNSEKAQFLVNQGQAIAKADGDIKTAEAKFNQARKLDSNVAIPSTTEVRQLAALALVTQGEKLVKDGKVKEALAAYADAQKFDPNLKISADSWNKLCGNGSLRGYAADVMFACDKAVALEPENINIRPIRGIARTLTGNTQGAIEDFEAFIKSTDNKQDKAQMQSWVNALRAGKNPFTEEEKQRLLN</sequence>
<keyword evidence="2" id="KW-0677">Repeat</keyword>
<feature type="repeat" description="WD" evidence="3">
    <location>
        <begin position="1084"/>
        <end position="1116"/>
    </location>
</feature>
<organism evidence="8 9">
    <name type="scientific">Calothrix anomala FACHB-343</name>
    <dbReference type="NCBI Taxonomy" id="2692894"/>
    <lineage>
        <taxon>Bacteria</taxon>
        <taxon>Bacillati</taxon>
        <taxon>Cyanobacteriota</taxon>
        <taxon>Cyanophyceae</taxon>
        <taxon>Nostocales</taxon>
        <taxon>Calotrichaceae</taxon>
        <taxon>Calothrix</taxon>
    </lineage>
</organism>
<dbReference type="SMART" id="SM00564">
    <property type="entry name" value="PQQ"/>
    <property type="match status" value="11"/>
</dbReference>
<dbReference type="SUPFAM" id="SSF50978">
    <property type="entry name" value="WD40 repeat-like"/>
    <property type="match status" value="1"/>
</dbReference>
<name>A0ABR8APG6_9CYAN</name>
<evidence type="ECO:0000256" key="1">
    <source>
        <dbReference type="ARBA" id="ARBA00022574"/>
    </source>
</evidence>
<feature type="repeat" description="WD" evidence="3">
    <location>
        <begin position="1043"/>
        <end position="1075"/>
    </location>
</feature>
<dbReference type="PRINTS" id="PR00320">
    <property type="entry name" value="GPROTEINBRPT"/>
</dbReference>
<dbReference type="Pfam" id="PF00656">
    <property type="entry name" value="Peptidase_C14"/>
    <property type="match status" value="1"/>
</dbReference>
<comment type="caution">
    <text evidence="8">The sequence shown here is derived from an EMBL/GenBank/DDBJ whole genome shotgun (WGS) entry which is preliminary data.</text>
</comment>
<dbReference type="PROSITE" id="PS50294">
    <property type="entry name" value="WD_REPEATS_REGION"/>
    <property type="match status" value="15"/>
</dbReference>
<dbReference type="InterPro" id="IPR036322">
    <property type="entry name" value="WD40_repeat_dom_sf"/>
</dbReference>
<dbReference type="Gene3D" id="2.130.10.10">
    <property type="entry name" value="YVTN repeat-like/Quinoprotein amine dehydrogenase"/>
    <property type="match status" value="6"/>
</dbReference>
<evidence type="ECO:0000313" key="8">
    <source>
        <dbReference type="EMBL" id="MBD2223415.1"/>
    </source>
</evidence>
<feature type="repeat" description="TPR" evidence="4">
    <location>
        <begin position="1580"/>
        <end position="1613"/>
    </location>
</feature>
<feature type="repeat" description="WD" evidence="3">
    <location>
        <begin position="1248"/>
        <end position="1280"/>
    </location>
</feature>
<evidence type="ECO:0000256" key="3">
    <source>
        <dbReference type="PROSITE-ProRule" id="PRU00221"/>
    </source>
</evidence>
<dbReference type="InterPro" id="IPR049052">
    <property type="entry name" value="nSTAND1"/>
</dbReference>
<feature type="repeat" description="WD" evidence="3">
    <location>
        <begin position="1207"/>
        <end position="1239"/>
    </location>
</feature>
<keyword evidence="4" id="KW-0802">TPR repeat</keyword>
<evidence type="ECO:0000256" key="2">
    <source>
        <dbReference type="ARBA" id="ARBA00022737"/>
    </source>
</evidence>
<dbReference type="InterPro" id="IPR011600">
    <property type="entry name" value="Pept_C14_caspase"/>
</dbReference>
<feature type="repeat" description="WD" evidence="3">
    <location>
        <begin position="1289"/>
        <end position="1321"/>
    </location>
</feature>
<dbReference type="InterPro" id="IPR020472">
    <property type="entry name" value="WD40_PAC1"/>
</dbReference>
<dbReference type="SMART" id="SM00320">
    <property type="entry name" value="WD40"/>
    <property type="match status" value="15"/>
</dbReference>
<dbReference type="InterPro" id="IPR027417">
    <property type="entry name" value="P-loop_NTPase"/>
</dbReference>
<evidence type="ECO:0000259" key="7">
    <source>
        <dbReference type="Pfam" id="PF20703"/>
    </source>
</evidence>
<feature type="repeat" description="WD" evidence="3">
    <location>
        <begin position="961"/>
        <end position="993"/>
    </location>
</feature>
<feature type="repeat" description="WD" evidence="3">
    <location>
        <begin position="1166"/>
        <end position="1198"/>
    </location>
</feature>
<dbReference type="Gene3D" id="3.40.50.1460">
    <property type="match status" value="1"/>
</dbReference>
<dbReference type="PROSITE" id="PS50082">
    <property type="entry name" value="WD_REPEATS_2"/>
    <property type="match status" value="15"/>
</dbReference>
<dbReference type="PROSITE" id="PS50005">
    <property type="entry name" value="TPR"/>
    <property type="match status" value="1"/>
</dbReference>
<dbReference type="SUPFAM" id="SSF52129">
    <property type="entry name" value="Caspase-like"/>
    <property type="match status" value="1"/>
</dbReference>
<dbReference type="InterPro" id="IPR011990">
    <property type="entry name" value="TPR-like_helical_dom_sf"/>
</dbReference>
<feature type="domain" description="Novel STAND NTPase 1" evidence="7">
    <location>
        <begin position="264"/>
        <end position="737"/>
    </location>
</feature>
<feature type="domain" description="Peptidase C14 caspase" evidence="6">
    <location>
        <begin position="4"/>
        <end position="239"/>
    </location>
</feature>
<dbReference type="CDD" id="cd00200">
    <property type="entry name" value="WD40"/>
    <property type="match status" value="2"/>
</dbReference>
<feature type="repeat" description="WD" evidence="3">
    <location>
        <begin position="1125"/>
        <end position="1157"/>
    </location>
</feature>
<feature type="repeat" description="WD" evidence="3">
    <location>
        <begin position="1412"/>
        <end position="1444"/>
    </location>
</feature>
<feature type="repeat" description="WD" evidence="3">
    <location>
        <begin position="1330"/>
        <end position="1362"/>
    </location>
</feature>
<evidence type="ECO:0000256" key="5">
    <source>
        <dbReference type="SAM" id="MobiDB-lite"/>
    </source>
</evidence>
<feature type="repeat" description="WD" evidence="3">
    <location>
        <begin position="920"/>
        <end position="952"/>
    </location>
</feature>
<dbReference type="InterPro" id="IPR001680">
    <property type="entry name" value="WD40_rpt"/>
</dbReference>
<proteinExistence type="predicted"/>
<dbReference type="InterPro" id="IPR019734">
    <property type="entry name" value="TPR_rpt"/>
</dbReference>
<keyword evidence="1 3" id="KW-0853">WD repeat</keyword>
<accession>A0ABR8APG6</accession>
<dbReference type="InterPro" id="IPR011047">
    <property type="entry name" value="Quinoprotein_ADH-like_sf"/>
</dbReference>
<dbReference type="InterPro" id="IPR015943">
    <property type="entry name" value="WD40/YVTN_repeat-like_dom_sf"/>
</dbReference>
<dbReference type="Pfam" id="PF20703">
    <property type="entry name" value="nSTAND1"/>
    <property type="match status" value="1"/>
</dbReference>
<dbReference type="SUPFAM" id="SSF48452">
    <property type="entry name" value="TPR-like"/>
    <property type="match status" value="1"/>
</dbReference>
<dbReference type="Gene3D" id="3.40.50.300">
    <property type="entry name" value="P-loop containing nucleotide triphosphate hydrolases"/>
    <property type="match status" value="1"/>
</dbReference>
<dbReference type="Gene3D" id="1.25.40.10">
    <property type="entry name" value="Tetratricopeptide repeat domain"/>
    <property type="match status" value="1"/>
</dbReference>
<evidence type="ECO:0000259" key="6">
    <source>
        <dbReference type="Pfam" id="PF00656"/>
    </source>
</evidence>
<feature type="repeat" description="WD" evidence="3">
    <location>
        <begin position="876"/>
        <end position="902"/>
    </location>
</feature>
<reference evidence="8 9" key="1">
    <citation type="journal article" date="2020" name="ISME J.">
        <title>Comparative genomics reveals insights into cyanobacterial evolution and habitat adaptation.</title>
        <authorList>
            <person name="Chen M.Y."/>
            <person name="Teng W.K."/>
            <person name="Zhao L."/>
            <person name="Hu C.X."/>
            <person name="Zhou Y.K."/>
            <person name="Han B.P."/>
            <person name="Song L.R."/>
            <person name="Shu W.S."/>
        </authorList>
    </citation>
    <scope>NUCLEOTIDE SEQUENCE [LARGE SCALE GENOMIC DNA]</scope>
    <source>
        <strain evidence="8 9">FACHB-343</strain>
    </source>
</reference>
<gene>
    <name evidence="8" type="ORF">H6G08_02715</name>
</gene>
<dbReference type="Pfam" id="PF00400">
    <property type="entry name" value="WD40"/>
    <property type="match status" value="15"/>
</dbReference>
<dbReference type="SUPFAM" id="SSF50998">
    <property type="entry name" value="Quinoprotein alcohol dehydrogenase-like"/>
    <property type="match status" value="1"/>
</dbReference>
<evidence type="ECO:0000256" key="4">
    <source>
        <dbReference type="PROSITE-ProRule" id="PRU00339"/>
    </source>
</evidence>
<feature type="repeat" description="WD" evidence="3">
    <location>
        <begin position="1453"/>
        <end position="1484"/>
    </location>
</feature>
<dbReference type="PANTHER" id="PTHR22847">
    <property type="entry name" value="WD40 REPEAT PROTEIN"/>
    <property type="match status" value="1"/>
</dbReference>
<feature type="repeat" description="WD" evidence="3">
    <location>
        <begin position="1002"/>
        <end position="1034"/>
    </location>
</feature>
<feature type="repeat" description="WD" evidence="3">
    <location>
        <begin position="1371"/>
        <end position="1403"/>
    </location>
</feature>